<keyword evidence="6" id="KW-0813">Transport</keyword>
<feature type="transmembrane region" description="Helical" evidence="6">
    <location>
        <begin position="577"/>
        <end position="599"/>
    </location>
</feature>
<keyword evidence="5 6" id="KW-0472">Membrane</keyword>
<feature type="transmembrane region" description="Helical" evidence="6">
    <location>
        <begin position="672"/>
        <end position="689"/>
    </location>
</feature>
<evidence type="ECO:0000256" key="5">
    <source>
        <dbReference type="ARBA" id="ARBA00023136"/>
    </source>
</evidence>
<feature type="transmembrane region" description="Helical" evidence="6">
    <location>
        <begin position="236"/>
        <end position="265"/>
    </location>
</feature>
<keyword evidence="4 6" id="KW-1133">Transmembrane helix</keyword>
<feature type="transmembrane region" description="Helical" evidence="6">
    <location>
        <begin position="20"/>
        <end position="38"/>
    </location>
</feature>
<gene>
    <name evidence="8" type="ORF">A8990_116104</name>
</gene>
<comment type="caution">
    <text evidence="8">The sequence shown here is derived from an EMBL/GenBank/DDBJ whole genome shotgun (WGS) entry which is preliminary data.</text>
</comment>
<comment type="subcellular location">
    <subcellularLocation>
        <location evidence="1 6">Cell membrane</location>
        <topology evidence="1 6">Multi-pass membrane protein</topology>
    </subcellularLocation>
</comment>
<comment type="similarity">
    <text evidence="6">Belongs to the ABC-4 integral membrane protein family.</text>
</comment>
<dbReference type="RefSeq" id="WP_220376812.1">
    <property type="nucleotide sequence ID" value="NZ_QTTN01000016.1"/>
</dbReference>
<dbReference type="Proteomes" id="UP000256304">
    <property type="component" value="Unassembled WGS sequence"/>
</dbReference>
<evidence type="ECO:0000256" key="6">
    <source>
        <dbReference type="PIRNR" id="PIRNR018968"/>
    </source>
</evidence>
<dbReference type="GO" id="GO:0055085">
    <property type="term" value="P:transmembrane transport"/>
    <property type="evidence" value="ECO:0007669"/>
    <property type="project" value="UniProtKB-UniRule"/>
</dbReference>
<dbReference type="AlphaFoldDB" id="A0A3D9S4Z8"/>
<proteinExistence type="inferred from homology"/>
<reference evidence="8 9" key="1">
    <citation type="submission" date="2018-08" db="EMBL/GenBank/DDBJ databases">
        <title>Genomic Encyclopedia of Type Strains, Phase III (KMG-III): the genomes of soil and plant-associated and newly described type strains.</title>
        <authorList>
            <person name="Whitman W."/>
        </authorList>
    </citation>
    <scope>NUCLEOTIDE SEQUENCE [LARGE SCALE GENOMIC DNA]</scope>
    <source>
        <strain evidence="8 9">CGMCC 1.10966</strain>
    </source>
</reference>
<evidence type="ECO:0000259" key="7">
    <source>
        <dbReference type="Pfam" id="PF02687"/>
    </source>
</evidence>
<evidence type="ECO:0000256" key="1">
    <source>
        <dbReference type="ARBA" id="ARBA00004651"/>
    </source>
</evidence>
<evidence type="ECO:0000256" key="4">
    <source>
        <dbReference type="ARBA" id="ARBA00022989"/>
    </source>
</evidence>
<dbReference type="PANTHER" id="PTHR46795:SF3">
    <property type="entry name" value="ABC TRANSPORTER PERMEASE"/>
    <property type="match status" value="1"/>
</dbReference>
<dbReference type="InterPro" id="IPR003838">
    <property type="entry name" value="ABC3_permease_C"/>
</dbReference>
<evidence type="ECO:0000256" key="3">
    <source>
        <dbReference type="ARBA" id="ARBA00022692"/>
    </source>
</evidence>
<feature type="transmembrane region" description="Helical" evidence="6">
    <location>
        <begin position="155"/>
        <end position="176"/>
    </location>
</feature>
<keyword evidence="2 6" id="KW-1003">Cell membrane</keyword>
<name>A0A3D9S4Z8_9BACL</name>
<feature type="transmembrane region" description="Helical" evidence="6">
    <location>
        <begin position="286"/>
        <end position="314"/>
    </location>
</feature>
<dbReference type="InterPro" id="IPR052536">
    <property type="entry name" value="ABC-4_Integral_Memb_Prot"/>
</dbReference>
<evidence type="ECO:0000313" key="9">
    <source>
        <dbReference type="Proteomes" id="UP000256304"/>
    </source>
</evidence>
<dbReference type="PANTHER" id="PTHR46795">
    <property type="entry name" value="ABC TRANSPORTER PERMEASE-RELATED-RELATED"/>
    <property type="match status" value="1"/>
</dbReference>
<keyword evidence="3 6" id="KW-0812">Transmembrane</keyword>
<evidence type="ECO:0000256" key="2">
    <source>
        <dbReference type="ARBA" id="ARBA00022475"/>
    </source>
</evidence>
<protein>
    <submittedName>
        <fullName evidence="8">FtsX-like permease family protein</fullName>
    </submittedName>
</protein>
<dbReference type="Pfam" id="PF02687">
    <property type="entry name" value="FtsX"/>
    <property type="match status" value="1"/>
</dbReference>
<feature type="transmembrane region" description="Helical" evidence="6">
    <location>
        <begin position="633"/>
        <end position="652"/>
    </location>
</feature>
<keyword evidence="9" id="KW-1185">Reference proteome</keyword>
<evidence type="ECO:0000313" key="8">
    <source>
        <dbReference type="EMBL" id="REE83925.1"/>
    </source>
</evidence>
<feature type="domain" description="ABC3 transporter permease C-terminal" evidence="7">
    <location>
        <begin position="64"/>
        <end position="179"/>
    </location>
</feature>
<feature type="transmembrane region" description="Helical" evidence="6">
    <location>
        <begin position="58"/>
        <end position="82"/>
    </location>
</feature>
<dbReference type="PIRSF" id="PIRSF018968">
    <property type="entry name" value="ABC_permease_BceB"/>
    <property type="match status" value="1"/>
</dbReference>
<dbReference type="InterPro" id="IPR027022">
    <property type="entry name" value="ABC_permease_BceB-typ"/>
</dbReference>
<dbReference type="GO" id="GO:0005886">
    <property type="term" value="C:plasma membrane"/>
    <property type="evidence" value="ECO:0007669"/>
    <property type="project" value="UniProtKB-SubCell"/>
</dbReference>
<dbReference type="EMBL" id="QTTN01000016">
    <property type="protein sequence ID" value="REE83925.1"/>
    <property type="molecule type" value="Genomic_DNA"/>
</dbReference>
<sequence length="699" mass="78506">MNLTFRHIVNQNLKYNFKRFLSYLFVNGFVVAVLFIYGSLLFNEKLAQDVSMQMVMDYISICTYAIILFSVIFVAYTGIYFVKSRGKEFSVYLTLGMTRRDLIRMIYLESLAIVAGSAVSGIIGGLLLSKLFYLILGRILGLSTDIYFISGTTYLLSLGVFVVVFLCNMLFTSVFIRRLSIIQIGKAASTKGLSKSRPILGSIAIIATAAAMYTYYGASTGEDSLFGYIIDEQYRSLIIIGSMLTIFVALYFVIPTCVDVVRAVMRMFPSLYNRHLLMMTNLKHRFFAYKVSLYMVTLLISFAIITMGFGLSFYSYTQKTINQHLPYDFMIESGAGINSVSADEVKQIVEKNGGEADDFSSLAYLYDENYRDYGKRLVHDYADSMVISESNFNRHTGLSVDVKPDELLLVSSQSDMDSAVDFDTLITVEPWRKGDERAVAFERGSVSKEKFLQSLEQTTSLSFSRDKTRTMVVHFINSYGDVEFEGVLANVVDDSVYAELKTKAQAPEYTSYLFNLKRGSGEKVYAGILDALRASNHADSSLWSSADTMFGNKDQAEALRPIYKKERFEIAFKINGLLFFSLGFLGILFLLSSSVVLYYKLVTDIDEEKEQVALLQKIGLTAAECKSYLQTHLAVVFFAPLLLGGVFGIFILSSAWSGAGANMSGFLMGRVFLMYSVFALLDVLFYMALRKKFFRGARI</sequence>
<feature type="transmembrane region" description="Helical" evidence="6">
    <location>
        <begin position="102"/>
        <end position="135"/>
    </location>
</feature>
<organism evidence="8 9">
    <name type="scientific">Paenibacillus taihuensis</name>
    <dbReference type="NCBI Taxonomy" id="1156355"/>
    <lineage>
        <taxon>Bacteria</taxon>
        <taxon>Bacillati</taxon>
        <taxon>Bacillota</taxon>
        <taxon>Bacilli</taxon>
        <taxon>Bacillales</taxon>
        <taxon>Paenibacillaceae</taxon>
        <taxon>Paenibacillus</taxon>
    </lineage>
</organism>
<accession>A0A3D9S4Z8</accession>
<feature type="transmembrane region" description="Helical" evidence="6">
    <location>
        <begin position="197"/>
        <end position="216"/>
    </location>
</feature>